<accession>A0AAV2KT47</accession>
<reference evidence="1 2" key="1">
    <citation type="submission" date="2024-04" db="EMBL/GenBank/DDBJ databases">
        <authorList>
            <person name="Waldvogel A.-M."/>
            <person name="Schoenle A."/>
        </authorList>
    </citation>
    <scope>NUCLEOTIDE SEQUENCE [LARGE SCALE GENOMIC DNA]</scope>
</reference>
<evidence type="ECO:0000313" key="1">
    <source>
        <dbReference type="EMBL" id="CAL1593206.1"/>
    </source>
</evidence>
<organism evidence="1 2">
    <name type="scientific">Knipowitschia caucasica</name>
    <name type="common">Caucasian dwarf goby</name>
    <name type="synonym">Pomatoschistus caucasicus</name>
    <dbReference type="NCBI Taxonomy" id="637954"/>
    <lineage>
        <taxon>Eukaryota</taxon>
        <taxon>Metazoa</taxon>
        <taxon>Chordata</taxon>
        <taxon>Craniata</taxon>
        <taxon>Vertebrata</taxon>
        <taxon>Euteleostomi</taxon>
        <taxon>Actinopterygii</taxon>
        <taxon>Neopterygii</taxon>
        <taxon>Teleostei</taxon>
        <taxon>Neoteleostei</taxon>
        <taxon>Acanthomorphata</taxon>
        <taxon>Gobiaria</taxon>
        <taxon>Gobiiformes</taxon>
        <taxon>Gobioidei</taxon>
        <taxon>Gobiidae</taxon>
        <taxon>Gobiinae</taxon>
        <taxon>Knipowitschia</taxon>
    </lineage>
</organism>
<sequence length="172" mass="19353">MAARMSAAAHSSPSQCYLLSCLYICFICLCTICSASISYTRQNLLDIGVQHRICVSSDFHDAHNIPTDIARPPGSPWIVIRSGRQRRRRRERKQKRGRRSAHFSKLVMLPSGLATERYTVPLELTWRRESKELRKIIRGEQSPTCPATTIEKCGGASKTLPTIEAAVLQLQD</sequence>
<dbReference type="Proteomes" id="UP001497482">
    <property type="component" value="Chromosome 2"/>
</dbReference>
<proteinExistence type="predicted"/>
<gene>
    <name evidence="1" type="ORF">KC01_LOCUS22345</name>
</gene>
<protein>
    <submittedName>
        <fullName evidence="1">Uncharacterized protein</fullName>
    </submittedName>
</protein>
<keyword evidence="2" id="KW-1185">Reference proteome</keyword>
<name>A0AAV2KT47_KNICA</name>
<evidence type="ECO:0000313" key="2">
    <source>
        <dbReference type="Proteomes" id="UP001497482"/>
    </source>
</evidence>
<dbReference type="AlphaFoldDB" id="A0AAV2KT47"/>
<dbReference type="EMBL" id="OZ035824">
    <property type="protein sequence ID" value="CAL1593206.1"/>
    <property type="molecule type" value="Genomic_DNA"/>
</dbReference>